<organism evidence="2 3">
    <name type="scientific">Caldicoprobacter faecalis</name>
    <dbReference type="NCBI Taxonomy" id="937334"/>
    <lineage>
        <taxon>Bacteria</taxon>
        <taxon>Bacillati</taxon>
        <taxon>Bacillota</taxon>
        <taxon>Clostridia</taxon>
        <taxon>Caldicoprobacterales</taxon>
        <taxon>Caldicoprobacteraceae</taxon>
        <taxon>Caldicoprobacter</taxon>
    </lineage>
</organism>
<dbReference type="Proteomes" id="UP000198577">
    <property type="component" value="Unassembled WGS sequence"/>
</dbReference>
<feature type="region of interest" description="Disordered" evidence="1">
    <location>
        <begin position="28"/>
        <end position="47"/>
    </location>
</feature>
<dbReference type="EMBL" id="FOXR01000019">
    <property type="protein sequence ID" value="SFQ23382.1"/>
    <property type="molecule type" value="Genomic_DNA"/>
</dbReference>
<evidence type="ECO:0000313" key="3">
    <source>
        <dbReference type="Proteomes" id="UP000198577"/>
    </source>
</evidence>
<protein>
    <submittedName>
        <fullName evidence="2">Uncharacterized protein</fullName>
    </submittedName>
</protein>
<evidence type="ECO:0000256" key="1">
    <source>
        <dbReference type="SAM" id="MobiDB-lite"/>
    </source>
</evidence>
<gene>
    <name evidence="2" type="ORF">SAMN05444406_11940</name>
</gene>
<dbReference type="RefSeq" id="WP_177206127.1">
    <property type="nucleotide sequence ID" value="NZ_FOXR01000019.1"/>
</dbReference>
<evidence type="ECO:0000313" key="2">
    <source>
        <dbReference type="EMBL" id="SFQ23382.1"/>
    </source>
</evidence>
<sequence length="47" mass="5684">MAKIDENVLKELEIYRDALRQVRKLIEETQKKQQSADLPFKPRKEKK</sequence>
<dbReference type="AlphaFoldDB" id="A0A1I5WUD2"/>
<name>A0A1I5WUD2_9FIRM</name>
<keyword evidence="3" id="KW-1185">Reference proteome</keyword>
<accession>A0A1I5WUD2</accession>
<reference evidence="2 3" key="1">
    <citation type="submission" date="2016-10" db="EMBL/GenBank/DDBJ databases">
        <authorList>
            <person name="de Groot N.N."/>
        </authorList>
    </citation>
    <scope>NUCLEOTIDE SEQUENCE [LARGE SCALE GENOMIC DNA]</scope>
    <source>
        <strain evidence="2 3">DSM 20678</strain>
    </source>
</reference>
<proteinExistence type="predicted"/>
<dbReference type="STRING" id="937334.SAMN05444406_11940"/>